<dbReference type="PANTHER" id="PTHR47926">
    <property type="entry name" value="PENTATRICOPEPTIDE REPEAT-CONTAINING PROTEIN"/>
    <property type="match status" value="1"/>
</dbReference>
<accession>A0AAN9HWI0</accession>
<dbReference type="PANTHER" id="PTHR47926:SF344">
    <property type="entry name" value="OS07G0636900 PROTEIN"/>
    <property type="match status" value="1"/>
</dbReference>
<dbReference type="Pfam" id="PF20431">
    <property type="entry name" value="E_motif"/>
    <property type="match status" value="1"/>
</dbReference>
<dbReference type="FunFam" id="1.25.40.10:FF:000184">
    <property type="entry name" value="Pentatricopeptide repeat-containing protein, chloroplastic"/>
    <property type="match status" value="1"/>
</dbReference>
<proteinExistence type="predicted"/>
<feature type="repeat" description="PPR" evidence="2">
    <location>
        <begin position="158"/>
        <end position="192"/>
    </location>
</feature>
<keyword evidence="4" id="KW-1185">Reference proteome</keyword>
<evidence type="ECO:0000313" key="3">
    <source>
        <dbReference type="EMBL" id="KAK7250494.1"/>
    </source>
</evidence>
<feature type="repeat" description="PPR" evidence="2">
    <location>
        <begin position="73"/>
        <end position="107"/>
    </location>
</feature>
<dbReference type="InterPro" id="IPR046960">
    <property type="entry name" value="PPR_At4g14850-like_plant"/>
</dbReference>
<reference evidence="3 4" key="1">
    <citation type="submission" date="2024-01" db="EMBL/GenBank/DDBJ databases">
        <title>The genomes of 5 underutilized Papilionoideae crops provide insights into root nodulation and disease resistanc.</title>
        <authorList>
            <person name="Yuan L."/>
        </authorList>
    </citation>
    <scope>NUCLEOTIDE SEQUENCE [LARGE SCALE GENOMIC DNA]</scope>
    <source>
        <strain evidence="3">ZHUSHIDOU_FW_LH</strain>
        <tissue evidence="3">Leaf</tissue>
    </source>
</reference>
<dbReference type="EMBL" id="JAYWIO010000007">
    <property type="protein sequence ID" value="KAK7250494.1"/>
    <property type="molecule type" value="Genomic_DNA"/>
</dbReference>
<dbReference type="GO" id="GO:0003723">
    <property type="term" value="F:RNA binding"/>
    <property type="evidence" value="ECO:0007669"/>
    <property type="project" value="InterPro"/>
</dbReference>
<evidence type="ECO:0008006" key="5">
    <source>
        <dbReference type="Google" id="ProtNLM"/>
    </source>
</evidence>
<feature type="repeat" description="PPR" evidence="2">
    <location>
        <begin position="251"/>
        <end position="285"/>
    </location>
</feature>
<dbReference type="InterPro" id="IPR002885">
    <property type="entry name" value="PPR_rpt"/>
</dbReference>
<sequence length="541" mass="60897">MQQLQSTSSRITHMLQQLSSMLELKQVQALITKAGLHSHVPFIAKLIAFSALSPMGNLSHAKSLFQQTSIDNNPFLCNTMIRAFANTSLPIQALYIYNHMQSINVIPDHFTFNFVLKACSRAYKSIQECGGKCKEGLAIVCKGSEVHCRVLKLGFHEDPSIQNSLLYMYCQFGSVPIAQHLFDQMSSRSLVSWNIMISAYDRINDFESADYLLESMPHKNVVSWNTVIARYSRLGNIEAARRVFQLMPERNAVSWNSMIACCVSAKDYAGALTLFSEMQDSEVKPTEVSLISVLGACAETGALEVGKKIHEYLKLCDHNIDGYLGNALLNMYSKCGCLSSAWEIFNGMSIKSLSCWNAMIVGLAVHSYCEEALKLFAEMENRLGTIRPNRVTFIGVFIACSHKGLVDKARWYFNHMVNQYKIVPDIKHFGCMVDLLSRWGLLEDAYQMIKTSPFQNSAVLWKTLLGACRTQGNVDLAEISFQQLAKLQHLTDGDYVLLSNIYAEAERWKEVERVRSEMVVLHAPKQAGYSRIDINESDNFS</sequence>
<dbReference type="Pfam" id="PF13041">
    <property type="entry name" value="PPR_2"/>
    <property type="match status" value="1"/>
</dbReference>
<organism evidence="3 4">
    <name type="scientific">Crotalaria pallida</name>
    <name type="common">Smooth rattlebox</name>
    <name type="synonym">Crotalaria striata</name>
    <dbReference type="NCBI Taxonomy" id="3830"/>
    <lineage>
        <taxon>Eukaryota</taxon>
        <taxon>Viridiplantae</taxon>
        <taxon>Streptophyta</taxon>
        <taxon>Embryophyta</taxon>
        <taxon>Tracheophyta</taxon>
        <taxon>Spermatophyta</taxon>
        <taxon>Magnoliopsida</taxon>
        <taxon>eudicotyledons</taxon>
        <taxon>Gunneridae</taxon>
        <taxon>Pentapetalae</taxon>
        <taxon>rosids</taxon>
        <taxon>fabids</taxon>
        <taxon>Fabales</taxon>
        <taxon>Fabaceae</taxon>
        <taxon>Papilionoideae</taxon>
        <taxon>50 kb inversion clade</taxon>
        <taxon>genistoids sensu lato</taxon>
        <taxon>core genistoids</taxon>
        <taxon>Crotalarieae</taxon>
        <taxon>Crotalaria</taxon>
    </lineage>
</organism>
<evidence type="ECO:0000256" key="1">
    <source>
        <dbReference type="ARBA" id="ARBA00022737"/>
    </source>
</evidence>
<keyword evidence="1" id="KW-0677">Repeat</keyword>
<dbReference type="NCBIfam" id="TIGR00756">
    <property type="entry name" value="PPR"/>
    <property type="match status" value="3"/>
</dbReference>
<dbReference type="PROSITE" id="PS51375">
    <property type="entry name" value="PPR"/>
    <property type="match status" value="4"/>
</dbReference>
<protein>
    <recommendedName>
        <fullName evidence="5">Pentatricopeptide repeat protein</fullName>
    </recommendedName>
</protein>
<dbReference type="Gene3D" id="1.25.40.10">
    <property type="entry name" value="Tetratricopeptide repeat domain"/>
    <property type="match status" value="4"/>
</dbReference>
<dbReference type="FunFam" id="1.25.40.10:FF:001746">
    <property type="entry name" value="Pentatricopeptide repeat-containing protein mitochondrial"/>
    <property type="match status" value="1"/>
</dbReference>
<feature type="repeat" description="PPR" evidence="2">
    <location>
        <begin position="220"/>
        <end position="250"/>
    </location>
</feature>
<dbReference type="Pfam" id="PF01535">
    <property type="entry name" value="PPR"/>
    <property type="match status" value="5"/>
</dbReference>
<gene>
    <name evidence="3" type="ORF">RIF29_32965</name>
</gene>
<dbReference type="InterPro" id="IPR046848">
    <property type="entry name" value="E_motif"/>
</dbReference>
<dbReference type="Pfam" id="PF13812">
    <property type="entry name" value="PPR_3"/>
    <property type="match status" value="1"/>
</dbReference>
<dbReference type="Proteomes" id="UP001372338">
    <property type="component" value="Unassembled WGS sequence"/>
</dbReference>
<dbReference type="AlphaFoldDB" id="A0AAN9HWI0"/>
<dbReference type="InterPro" id="IPR011990">
    <property type="entry name" value="TPR-like_helical_dom_sf"/>
</dbReference>
<evidence type="ECO:0000313" key="4">
    <source>
        <dbReference type="Proteomes" id="UP001372338"/>
    </source>
</evidence>
<name>A0AAN9HWI0_CROPI</name>
<comment type="caution">
    <text evidence="3">The sequence shown here is derived from an EMBL/GenBank/DDBJ whole genome shotgun (WGS) entry which is preliminary data.</text>
</comment>
<evidence type="ECO:0000256" key="2">
    <source>
        <dbReference type="PROSITE-ProRule" id="PRU00708"/>
    </source>
</evidence>
<dbReference type="GO" id="GO:0009451">
    <property type="term" value="P:RNA modification"/>
    <property type="evidence" value="ECO:0007669"/>
    <property type="project" value="InterPro"/>
</dbReference>